<dbReference type="InterPro" id="IPR023828">
    <property type="entry name" value="Peptidase_S8_Ser-AS"/>
</dbReference>
<evidence type="ECO:0000256" key="6">
    <source>
        <dbReference type="ARBA" id="ARBA00022801"/>
    </source>
</evidence>
<evidence type="ECO:0000256" key="3">
    <source>
        <dbReference type="ARBA" id="ARBA00022525"/>
    </source>
</evidence>
<dbReference type="PROSITE" id="PS00137">
    <property type="entry name" value="SUBTILASE_HIS"/>
    <property type="match status" value="1"/>
</dbReference>
<dbReference type="InterPro" id="IPR050131">
    <property type="entry name" value="Peptidase_S8_subtilisin-like"/>
</dbReference>
<dbReference type="EMBL" id="JBFCZG010000010">
    <property type="protein sequence ID" value="KAL3417570.1"/>
    <property type="molecule type" value="Genomic_DNA"/>
</dbReference>
<feature type="domain" description="Peptidase S8/S53" evidence="11">
    <location>
        <begin position="160"/>
        <end position="584"/>
    </location>
</feature>
<evidence type="ECO:0000256" key="5">
    <source>
        <dbReference type="ARBA" id="ARBA00022729"/>
    </source>
</evidence>
<dbReference type="InterPro" id="IPR010435">
    <property type="entry name" value="C5a/SBT2-like_Fn3"/>
</dbReference>
<sequence length="930" mass="98030">MAADMSFFKLLAVSTVLAFSSLAQASNFVRGAYIMEFADSTTTADIDAFYSSLASIGIKATPRLRLEHEIFKGCSFQIESDNELDAIALINGLDSVGSVWPMKSFARPDETIRSILKGSDPTGVVAKRQESEMSSTAALDNNSPHRMGGVDKLHAEGYTGKGLFIGVIDTGVDYLHPALGGCFGPKCKVVAGYDLVGDDYNGYTTPVPDDDPMDVSGHGTHVSGIIAAGPNEQNFTGVVPDATLGMWRIFGRRGSSSEDIIIDALMMAFEAGVDIISLSLGSGGGWTEGADNAVVDRIAAHGTPVIYAQGNNGTDGLFMAGSAADAIGATAVGSVDNTDTPSLLTIATYSIGSNSSAGGNGSETNFGYSQLEEGDFGTVSLPLYPASLDINKTDDGCAPFPAGTPDLASYVVLIKRGTCTFQTKLNNAVAAGATRVLLYNNVSPGAFNPSYTYDGVPMAMVSRSQGEIWIAALQAGNKVTINFVENASAKQELIITKNNITGGYMSSFSSWGPTYEAWLKPEISGPGGQILSTIPNNMYGVLTGTSMATPYISGVVALIKQIRGKQTLTPLQISSLLSTTGQPLDYNDATQAFDFIAPVAQQGGGLVDAYKAAHTTTLVDVDNIALNDTQFFVPAHPLTFTNLCVSEQTYTFSHLVSATAYTFASGNTTPSIFPQELEVDTAASAAVVISFQPASLTIPGKSSGQVVVHFTAPSGLDEQRVPIFSGYVAVNGSQGDALTVPYAGIAANLTTVPQMDAQNGYPYVAASSQPVLQYEPEIQPMLPNNTALPPAHVFVLPRPAFNATTYVANSSTVYPTATWRLAMGTRLLRIDVVPVSGNATSSYAPAAPEILGEPALAVQFMSGDIYRNSFESLSRGSEDYAQWNGVLADGSVAPAGTYKFLFRSLKIFGDQALASAYERHETVEFEIRYT</sequence>
<evidence type="ECO:0000256" key="9">
    <source>
        <dbReference type="RuleBase" id="RU003355"/>
    </source>
</evidence>
<feature type="active site" description="Charge relay system" evidence="8">
    <location>
        <position position="546"/>
    </location>
</feature>
<dbReference type="Pfam" id="PF06280">
    <property type="entry name" value="fn3_5"/>
    <property type="match status" value="1"/>
</dbReference>
<comment type="similarity">
    <text evidence="1 8 9">Belongs to the peptidase S8 family.</text>
</comment>
<dbReference type="InterPro" id="IPR000209">
    <property type="entry name" value="Peptidase_S8/S53_dom"/>
</dbReference>
<evidence type="ECO:0000313" key="14">
    <source>
        <dbReference type="EMBL" id="KAL3417570.1"/>
    </source>
</evidence>
<dbReference type="PROSITE" id="PS00138">
    <property type="entry name" value="SUBTILASE_SER"/>
    <property type="match status" value="1"/>
</dbReference>
<dbReference type="CDD" id="cd07489">
    <property type="entry name" value="Peptidases_S8_5"/>
    <property type="match status" value="1"/>
</dbReference>
<dbReference type="InterPro" id="IPR036852">
    <property type="entry name" value="Peptidase_S8/S53_dom_sf"/>
</dbReference>
<keyword evidence="7 8" id="KW-0720">Serine protease</keyword>
<comment type="caution">
    <text evidence="14">The sequence shown here is derived from an EMBL/GenBank/DDBJ whole genome shotgun (WGS) entry which is preliminary data.</text>
</comment>
<feature type="domain" description="PA" evidence="12">
    <location>
        <begin position="386"/>
        <end position="468"/>
    </location>
</feature>
<dbReference type="PROSITE" id="PS51892">
    <property type="entry name" value="SUBTILASE"/>
    <property type="match status" value="1"/>
</dbReference>
<keyword evidence="3" id="KW-0964">Secreted</keyword>
<dbReference type="InterPro" id="IPR023827">
    <property type="entry name" value="Peptidase_S8_Asp-AS"/>
</dbReference>
<proteinExistence type="inferred from homology"/>
<name>A0ABR4P2P1_9HELO</name>
<evidence type="ECO:0000313" key="15">
    <source>
        <dbReference type="Proteomes" id="UP001629113"/>
    </source>
</evidence>
<dbReference type="InterPro" id="IPR046450">
    <property type="entry name" value="PA_dom_sf"/>
</dbReference>
<organism evidence="14 15">
    <name type="scientific">Phlyctema vagabunda</name>
    <dbReference type="NCBI Taxonomy" id="108571"/>
    <lineage>
        <taxon>Eukaryota</taxon>
        <taxon>Fungi</taxon>
        <taxon>Dikarya</taxon>
        <taxon>Ascomycota</taxon>
        <taxon>Pezizomycotina</taxon>
        <taxon>Leotiomycetes</taxon>
        <taxon>Helotiales</taxon>
        <taxon>Dermateaceae</taxon>
        <taxon>Phlyctema</taxon>
    </lineage>
</organism>
<evidence type="ECO:0000256" key="2">
    <source>
        <dbReference type="ARBA" id="ARBA00022512"/>
    </source>
</evidence>
<gene>
    <name evidence="14" type="ORF">PVAG01_10580</name>
</gene>
<feature type="active site" description="Charge relay system" evidence="8">
    <location>
        <position position="169"/>
    </location>
</feature>
<dbReference type="InterPro" id="IPR003137">
    <property type="entry name" value="PA_domain"/>
</dbReference>
<keyword evidence="15" id="KW-1185">Reference proteome</keyword>
<dbReference type="Pfam" id="PF00082">
    <property type="entry name" value="Peptidase_S8"/>
    <property type="match status" value="1"/>
</dbReference>
<dbReference type="SUPFAM" id="SSF52025">
    <property type="entry name" value="PA domain"/>
    <property type="match status" value="1"/>
</dbReference>
<dbReference type="InterPro" id="IPR022398">
    <property type="entry name" value="Peptidase_S8_His-AS"/>
</dbReference>
<evidence type="ECO:0000259" key="12">
    <source>
        <dbReference type="Pfam" id="PF02225"/>
    </source>
</evidence>
<evidence type="ECO:0000256" key="1">
    <source>
        <dbReference type="ARBA" id="ARBA00011073"/>
    </source>
</evidence>
<dbReference type="InterPro" id="IPR034187">
    <property type="entry name" value="Peptidases_S8_5"/>
</dbReference>
<dbReference type="CDD" id="cd02124">
    <property type="entry name" value="PA_PoS1_like"/>
    <property type="match status" value="1"/>
</dbReference>
<feature type="chain" id="PRO_5046500180" evidence="10">
    <location>
        <begin position="26"/>
        <end position="930"/>
    </location>
</feature>
<dbReference type="InterPro" id="IPR015500">
    <property type="entry name" value="Peptidase_S8_subtilisin-rel"/>
</dbReference>
<feature type="domain" description="C5a peptidase/Subtilisin-like protease SBT2-like Fn3-like" evidence="13">
    <location>
        <begin position="624"/>
        <end position="742"/>
    </location>
</feature>
<dbReference type="Proteomes" id="UP001629113">
    <property type="component" value="Unassembled WGS sequence"/>
</dbReference>
<protein>
    <submittedName>
        <fullName evidence="14">Subtilase</fullName>
    </submittedName>
</protein>
<dbReference type="PANTHER" id="PTHR43806:SF66">
    <property type="entry name" value="SERIN ENDOPEPTIDASE"/>
    <property type="match status" value="1"/>
</dbReference>
<keyword evidence="6 8" id="KW-0378">Hydrolase</keyword>
<dbReference type="Pfam" id="PF02225">
    <property type="entry name" value="PA"/>
    <property type="match status" value="1"/>
</dbReference>
<keyword evidence="5 10" id="KW-0732">Signal</keyword>
<evidence type="ECO:0000256" key="7">
    <source>
        <dbReference type="ARBA" id="ARBA00022825"/>
    </source>
</evidence>
<evidence type="ECO:0000256" key="8">
    <source>
        <dbReference type="PROSITE-ProRule" id="PRU01240"/>
    </source>
</evidence>
<evidence type="ECO:0000256" key="10">
    <source>
        <dbReference type="SAM" id="SignalP"/>
    </source>
</evidence>
<evidence type="ECO:0000256" key="4">
    <source>
        <dbReference type="ARBA" id="ARBA00022670"/>
    </source>
</evidence>
<evidence type="ECO:0000259" key="13">
    <source>
        <dbReference type="Pfam" id="PF06280"/>
    </source>
</evidence>
<feature type="active site" description="Charge relay system" evidence="8">
    <location>
        <position position="218"/>
    </location>
</feature>
<dbReference type="Gene3D" id="3.50.30.30">
    <property type="match status" value="1"/>
</dbReference>
<evidence type="ECO:0000259" key="11">
    <source>
        <dbReference type="Pfam" id="PF00082"/>
    </source>
</evidence>
<dbReference type="PRINTS" id="PR00723">
    <property type="entry name" value="SUBTILISIN"/>
</dbReference>
<dbReference type="PROSITE" id="PS00136">
    <property type="entry name" value="SUBTILASE_ASP"/>
    <property type="match status" value="1"/>
</dbReference>
<dbReference type="Gene3D" id="3.40.50.200">
    <property type="entry name" value="Peptidase S8/S53 domain"/>
    <property type="match status" value="1"/>
</dbReference>
<accession>A0ABR4P2P1</accession>
<reference evidence="14 15" key="1">
    <citation type="submission" date="2024-06" db="EMBL/GenBank/DDBJ databases">
        <title>Complete genome of Phlyctema vagabunda strain 19-DSS-EL-015.</title>
        <authorList>
            <person name="Fiorenzani C."/>
        </authorList>
    </citation>
    <scope>NUCLEOTIDE SEQUENCE [LARGE SCALE GENOMIC DNA]</scope>
    <source>
        <strain evidence="14 15">19-DSS-EL-015</strain>
    </source>
</reference>
<dbReference type="PANTHER" id="PTHR43806">
    <property type="entry name" value="PEPTIDASE S8"/>
    <property type="match status" value="1"/>
</dbReference>
<keyword evidence="2" id="KW-0134">Cell wall</keyword>
<dbReference type="SUPFAM" id="SSF52743">
    <property type="entry name" value="Subtilisin-like"/>
    <property type="match status" value="1"/>
</dbReference>
<keyword evidence="4 8" id="KW-0645">Protease</keyword>
<feature type="signal peptide" evidence="10">
    <location>
        <begin position="1"/>
        <end position="25"/>
    </location>
</feature>